<evidence type="ECO:0000256" key="1">
    <source>
        <dbReference type="SAM" id="MobiDB-lite"/>
    </source>
</evidence>
<feature type="compositionally biased region" description="Polar residues" evidence="1">
    <location>
        <begin position="472"/>
        <end position="481"/>
    </location>
</feature>
<keyword evidence="2" id="KW-0732">Signal</keyword>
<comment type="caution">
    <text evidence="3">The sequence shown here is derived from an EMBL/GenBank/DDBJ whole genome shotgun (WGS) entry which is preliminary data.</text>
</comment>
<feature type="chain" id="PRO_5030146580" evidence="2">
    <location>
        <begin position="30"/>
        <end position="481"/>
    </location>
</feature>
<reference evidence="3" key="1">
    <citation type="submission" date="2018-08" db="EMBL/GenBank/DDBJ databases">
        <authorList>
            <consortium name="GenomeTrakr network: Whole genome sequencing for foodborne pathogen traceback"/>
        </authorList>
    </citation>
    <scope>NUCLEOTIDE SEQUENCE</scope>
    <source>
        <strain evidence="3">FSIS11812566</strain>
    </source>
</reference>
<sequence length="481" mass="50793">MMKAKRHTFFPPALTLMVLCSVPVFSARAAMDFSAGANDIGYGANVSGAVSDKLYYNLGGGTVLSQPPGRSNLQRLGMSMGWNSDLMCGNFDIKTTVGNQLNGVTDGFKNLMSEVIQNATGAVASLPAMAIQRANPGLYEMLTNGVLQANVAFDKAQLSCQNMAKRMMDFSENNQWTQAAILEEAGNIINSGDGDAVGTMNQVEKKPDGKAGVQWIGGEKRGGAGQKAIVPAQDFAQAGFNIMNGLPATSTASVPAGQCTGAACRRFTNSEQAAQVVTQVLGSKSVRTCTNPADCQSGGEANQPGSSQPGTGLAPVLETTTRENLEQLHKLVNSRGAVSAAGLAKLKTGSLTVSRGVIEALRRDPDKTALTQRLAGELAMADTMELALTMRRMLISGQGEPNAGNFPKAQEIGNQSVDQLDREIGMLQTEMEVRKSIANNAMLTVIERDQQRTQANPATQTPDNTDVRVQGLEQNSDTGGR</sequence>
<feature type="region of interest" description="Disordered" evidence="1">
    <location>
        <begin position="451"/>
        <end position="481"/>
    </location>
</feature>
<dbReference type="AlphaFoldDB" id="A0A631IZZ8"/>
<evidence type="ECO:0000256" key="2">
    <source>
        <dbReference type="SAM" id="SignalP"/>
    </source>
</evidence>
<proteinExistence type="predicted"/>
<dbReference type="NCBIfam" id="TIGR03755">
    <property type="entry name" value="conj_TIGR03755"/>
    <property type="match status" value="1"/>
</dbReference>
<evidence type="ECO:0000313" key="3">
    <source>
        <dbReference type="EMBL" id="ECT2675004.1"/>
    </source>
</evidence>
<organism evidence="3">
    <name type="scientific">Salmonella enteritidis</name>
    <dbReference type="NCBI Taxonomy" id="149539"/>
    <lineage>
        <taxon>Bacteria</taxon>
        <taxon>Pseudomonadati</taxon>
        <taxon>Pseudomonadota</taxon>
        <taxon>Gammaproteobacteria</taxon>
        <taxon>Enterobacterales</taxon>
        <taxon>Enterobacteriaceae</taxon>
        <taxon>Salmonella</taxon>
    </lineage>
</organism>
<feature type="compositionally biased region" description="Polar residues" evidence="1">
    <location>
        <begin position="452"/>
        <end position="464"/>
    </location>
</feature>
<feature type="compositionally biased region" description="Polar residues" evidence="1">
    <location>
        <begin position="293"/>
        <end position="310"/>
    </location>
</feature>
<gene>
    <name evidence="3" type="ORF">DYT79_21280</name>
</gene>
<dbReference type="InterPro" id="IPR021204">
    <property type="entry name" value="Integr_conj_element_PFL4711"/>
</dbReference>
<accession>A0A631IZZ8</accession>
<protein>
    <submittedName>
        <fullName evidence="3">Integrating conjugative element protein</fullName>
    </submittedName>
</protein>
<feature type="region of interest" description="Disordered" evidence="1">
    <location>
        <begin position="293"/>
        <end position="313"/>
    </location>
</feature>
<dbReference type="EMBL" id="AAKMFO010000058">
    <property type="protein sequence ID" value="ECT2675004.1"/>
    <property type="molecule type" value="Genomic_DNA"/>
</dbReference>
<feature type="signal peptide" evidence="2">
    <location>
        <begin position="1"/>
        <end position="29"/>
    </location>
</feature>
<name>A0A631IZZ8_SALEN</name>